<gene>
    <name evidence="7" type="ORF">CJEDD_11125</name>
</gene>
<evidence type="ECO:0000313" key="8">
    <source>
        <dbReference type="Proteomes" id="UP001218071"/>
    </source>
</evidence>
<organism evidence="7 8">
    <name type="scientific">Corynebacterium jeddahense</name>
    <dbReference type="NCBI Taxonomy" id="1414719"/>
    <lineage>
        <taxon>Bacteria</taxon>
        <taxon>Bacillati</taxon>
        <taxon>Actinomycetota</taxon>
        <taxon>Actinomycetes</taxon>
        <taxon>Mycobacteriales</taxon>
        <taxon>Corynebacteriaceae</taxon>
        <taxon>Corynebacterium</taxon>
    </lineage>
</organism>
<dbReference type="Pfam" id="PF00501">
    <property type="entry name" value="AMP-binding"/>
    <property type="match status" value="1"/>
</dbReference>
<evidence type="ECO:0000256" key="3">
    <source>
        <dbReference type="ARBA" id="ARBA00022832"/>
    </source>
</evidence>
<dbReference type="EMBL" id="CP063194">
    <property type="protein sequence ID" value="WCZ39794.1"/>
    <property type="molecule type" value="Genomic_DNA"/>
</dbReference>
<keyword evidence="8" id="KW-1185">Reference proteome</keyword>
<dbReference type="Gene3D" id="3.30.300.30">
    <property type="match status" value="1"/>
</dbReference>
<dbReference type="PANTHER" id="PTHR22754:SF32">
    <property type="entry name" value="DISCO-INTERACTING PROTEIN 2"/>
    <property type="match status" value="1"/>
</dbReference>
<dbReference type="GO" id="GO:0016874">
    <property type="term" value="F:ligase activity"/>
    <property type="evidence" value="ECO:0007669"/>
    <property type="project" value="UniProtKB-KW"/>
</dbReference>
<protein>
    <submittedName>
        <fullName evidence="7">Long-chain-fatty-acid--AMP ligase FadD32</fullName>
        <ecNumber evidence="7">6.2.1.-</ecNumber>
    </submittedName>
</protein>
<dbReference type="PANTHER" id="PTHR22754">
    <property type="entry name" value="DISCO-INTERACTING PROTEIN 2 DIP2 -RELATED"/>
    <property type="match status" value="1"/>
</dbReference>
<keyword evidence="2 7" id="KW-0436">Ligase</keyword>
<dbReference type="InterPro" id="IPR042099">
    <property type="entry name" value="ANL_N_sf"/>
</dbReference>
<evidence type="ECO:0000256" key="1">
    <source>
        <dbReference type="ARBA" id="ARBA00006432"/>
    </source>
</evidence>
<dbReference type="SUPFAM" id="SSF56801">
    <property type="entry name" value="Acetyl-CoA synthetase-like"/>
    <property type="match status" value="1"/>
</dbReference>
<name>A0ABY7UQ87_9CORY</name>
<dbReference type="CDD" id="cd05931">
    <property type="entry name" value="FAAL"/>
    <property type="match status" value="1"/>
</dbReference>
<dbReference type="Pfam" id="PF23024">
    <property type="entry name" value="AMP-dom_DIP2-like"/>
    <property type="match status" value="1"/>
</dbReference>
<dbReference type="EC" id="6.2.1.-" evidence="7"/>
<evidence type="ECO:0000256" key="4">
    <source>
        <dbReference type="ARBA" id="ARBA00023098"/>
    </source>
</evidence>
<keyword evidence="4" id="KW-0443">Lipid metabolism</keyword>
<dbReference type="InterPro" id="IPR040097">
    <property type="entry name" value="FAAL/FAAC"/>
</dbReference>
<dbReference type="InterPro" id="IPR000873">
    <property type="entry name" value="AMP-dep_synth/lig_dom"/>
</dbReference>
<dbReference type="InterPro" id="IPR025110">
    <property type="entry name" value="AMP-bd_C"/>
</dbReference>
<evidence type="ECO:0000313" key="7">
    <source>
        <dbReference type="EMBL" id="WCZ39794.1"/>
    </source>
</evidence>
<dbReference type="Proteomes" id="UP001218071">
    <property type="component" value="Chromosome"/>
</dbReference>
<comment type="similarity">
    <text evidence="1">Belongs to the ATP-dependent AMP-binding enzyme family.</text>
</comment>
<dbReference type="InterPro" id="IPR045851">
    <property type="entry name" value="AMP-bd_C_sf"/>
</dbReference>
<accession>A0ABY7UQ87</accession>
<proteinExistence type="inferred from homology"/>
<dbReference type="RefSeq" id="WP_042407955.1">
    <property type="nucleotide sequence ID" value="NZ_CBYN010000070.1"/>
</dbReference>
<reference evidence="7 8" key="1">
    <citation type="submission" date="2020-10" db="EMBL/GenBank/DDBJ databases">
        <title>Complete genome sequence of Corynebacterium jeddahense DSM 45997, type strain of Corynebacterium jeddahense.</title>
        <authorList>
            <person name="Busche T."/>
            <person name="Kalinowski J."/>
            <person name="Ruckert C."/>
        </authorList>
    </citation>
    <scope>NUCLEOTIDE SEQUENCE [LARGE SCALE GENOMIC DNA]</scope>
    <source>
        <strain evidence="7 8">DSM 45997</strain>
    </source>
</reference>
<sequence length="606" mass="65248">MDLQQLTAQFIGADGAIALPEHFTLPRLAEMLYQAHLEAGKGDAVNIRDWDFSSAPDGEVTTYTRTEVNTRIKAVAARLAQIGQPGERVAIMAANSAEYLFGFMGALYAGLVPVPLYDPNEPGHEGHLKAVLDDAAVRVVVTNGAGAAAVRAHFAELPAAERPRILVVDSLPDSLAESWQPIAPVDGEDTGAQVCFLQYTSGSTRNPAGVIITNEALVTDVLQINEALQFTTPLRIPTWLPLHHDMGVIVAVIGVVLGQELELFAPRDFVQQPKRWVERLSRREDDPQDLHIYSCIPNFALDLSARYAAPADPSEYDFSAVDCIIVGSESVTKPGVDAFIEAFGASGLDRTVLRPSYGLAETTLLVATDRTQDRPKFVEFDRDALADGRAVPADGGVPMASNGQPVKWMHFAIVDTEDTRNELPEGEIGEIWVNGGNVAAGYLDRPEETEATFHNTIGETLQEGLPRDNWCATGDLGVVLDGHLYITGRVKDLVVVAGRNHYPQDIEATVMEASDHVRTDAVAAFAVPGDDVERLIILAERADGADADGDAAAEDAIRSAVTTNHGVSPEVIEFTEPGGIARSSAGKIARRVNAKRFTEREHAGSK</sequence>
<dbReference type="Gene3D" id="3.40.50.12780">
    <property type="entry name" value="N-terminal domain of ligase-like"/>
    <property type="match status" value="1"/>
</dbReference>
<evidence type="ECO:0000256" key="2">
    <source>
        <dbReference type="ARBA" id="ARBA00022598"/>
    </source>
</evidence>
<keyword evidence="3" id="KW-0276">Fatty acid metabolism</keyword>
<feature type="domain" description="AMP-binding enzyme C-terminal" evidence="6">
    <location>
        <begin position="492"/>
        <end position="601"/>
    </location>
</feature>
<evidence type="ECO:0000259" key="5">
    <source>
        <dbReference type="Pfam" id="PF00501"/>
    </source>
</evidence>
<dbReference type="NCBIfam" id="NF040633">
    <property type="entry name" value="FadD32_Coryne"/>
    <property type="match status" value="1"/>
</dbReference>
<feature type="domain" description="AMP-dependent synthetase/ligase" evidence="5">
    <location>
        <begin position="58"/>
        <end position="443"/>
    </location>
</feature>
<evidence type="ECO:0000259" key="6">
    <source>
        <dbReference type="Pfam" id="PF23024"/>
    </source>
</evidence>